<organism evidence="2 3">
    <name type="scientific">Pseudomonas fluorescens</name>
    <dbReference type="NCBI Taxonomy" id="294"/>
    <lineage>
        <taxon>Bacteria</taxon>
        <taxon>Pseudomonadati</taxon>
        <taxon>Pseudomonadota</taxon>
        <taxon>Gammaproteobacteria</taxon>
        <taxon>Pseudomonadales</taxon>
        <taxon>Pseudomonadaceae</taxon>
        <taxon>Pseudomonas</taxon>
    </lineage>
</organism>
<dbReference type="Proteomes" id="UP000233564">
    <property type="component" value="Unassembled WGS sequence"/>
</dbReference>
<proteinExistence type="predicted"/>
<protein>
    <submittedName>
        <fullName evidence="2">Uncharacterized protein</fullName>
    </submittedName>
</protein>
<evidence type="ECO:0000313" key="3">
    <source>
        <dbReference type="Proteomes" id="UP000233564"/>
    </source>
</evidence>
<evidence type="ECO:0000313" key="2">
    <source>
        <dbReference type="EMBL" id="PKH20769.1"/>
    </source>
</evidence>
<comment type="caution">
    <text evidence="2">The sequence shown here is derived from an EMBL/GenBank/DDBJ whole genome shotgun (WGS) entry which is preliminary data.</text>
</comment>
<sequence length="66" mass="7191">MSSARSWGVPNPSSGVQCAAFYCDPLAYPRKGQDLRGSIALITPPGHEPDGFDFVTDKNKQVTHDR</sequence>
<accession>A0A2N1E6R7</accession>
<dbReference type="EMBL" id="NVXX01000016">
    <property type="protein sequence ID" value="PKH20769.1"/>
    <property type="molecule type" value="Genomic_DNA"/>
</dbReference>
<name>A0A2N1E6R7_PSEFL</name>
<reference evidence="2 3" key="1">
    <citation type="submission" date="2017-08" db="EMBL/GenBank/DDBJ databases">
        <authorList>
            <person name="de Groot N.N."/>
        </authorList>
    </citation>
    <scope>NUCLEOTIDE SEQUENCE [LARGE SCALE GENOMIC DNA]</scope>
    <source>
        <strain evidence="2 3">PfR 37</strain>
    </source>
</reference>
<feature type="region of interest" description="Disordered" evidence="1">
    <location>
        <begin position="47"/>
        <end position="66"/>
    </location>
</feature>
<gene>
    <name evidence="2" type="ORF">CIB54_12760</name>
</gene>
<dbReference type="AlphaFoldDB" id="A0A2N1E6R7"/>
<evidence type="ECO:0000256" key="1">
    <source>
        <dbReference type="SAM" id="MobiDB-lite"/>
    </source>
</evidence>